<dbReference type="InterPro" id="IPR009057">
    <property type="entry name" value="Homeodomain-like_sf"/>
</dbReference>
<dbReference type="SUPFAM" id="SSF46689">
    <property type="entry name" value="Homeodomain-like"/>
    <property type="match status" value="2"/>
</dbReference>
<dbReference type="PROSITE" id="PS01124">
    <property type="entry name" value="HTH_ARAC_FAMILY_2"/>
    <property type="match status" value="1"/>
</dbReference>
<dbReference type="InterPro" id="IPR050204">
    <property type="entry name" value="AraC_XylS_family_regulators"/>
</dbReference>
<dbReference type="Gene3D" id="1.10.10.60">
    <property type="entry name" value="Homeodomain-like"/>
    <property type="match status" value="2"/>
</dbReference>
<name>A0A7C3KG40_9CYAN</name>
<keyword evidence="1" id="KW-0805">Transcription regulation</keyword>
<keyword evidence="3" id="KW-0804">Transcription</keyword>
<reference evidence="5" key="1">
    <citation type="journal article" date="2020" name="mSystems">
        <title>Genome- and Community-Level Interaction Insights into Carbon Utilization and Element Cycling Functions of Hydrothermarchaeota in Hydrothermal Sediment.</title>
        <authorList>
            <person name="Zhou Z."/>
            <person name="Liu Y."/>
            <person name="Xu W."/>
            <person name="Pan J."/>
            <person name="Luo Z.H."/>
            <person name="Li M."/>
        </authorList>
    </citation>
    <scope>NUCLEOTIDE SEQUENCE [LARGE SCALE GENOMIC DNA]</scope>
    <source>
        <strain evidence="5">SpSt-418</strain>
    </source>
</reference>
<dbReference type="EMBL" id="DSRU01000308">
    <property type="protein sequence ID" value="HFN00250.1"/>
    <property type="molecule type" value="Genomic_DNA"/>
</dbReference>
<dbReference type="GO" id="GO:0043565">
    <property type="term" value="F:sequence-specific DNA binding"/>
    <property type="evidence" value="ECO:0007669"/>
    <property type="project" value="InterPro"/>
</dbReference>
<dbReference type="SMART" id="SM00342">
    <property type="entry name" value="HTH_ARAC"/>
    <property type="match status" value="1"/>
</dbReference>
<dbReference type="AlphaFoldDB" id="A0A7C3KG40"/>
<dbReference type="InterPro" id="IPR018060">
    <property type="entry name" value="HTH_AraC"/>
</dbReference>
<accession>A0A7C3KG40</accession>
<keyword evidence="2" id="KW-0238">DNA-binding</keyword>
<dbReference type="PROSITE" id="PS00041">
    <property type="entry name" value="HTH_ARAC_FAMILY_1"/>
    <property type="match status" value="1"/>
</dbReference>
<evidence type="ECO:0000313" key="5">
    <source>
        <dbReference type="EMBL" id="HFN00250.1"/>
    </source>
</evidence>
<protein>
    <submittedName>
        <fullName evidence="5">AraC family transcriptional regulator</fullName>
    </submittedName>
</protein>
<dbReference type="Pfam" id="PF12833">
    <property type="entry name" value="HTH_18"/>
    <property type="match status" value="1"/>
</dbReference>
<evidence type="ECO:0000256" key="3">
    <source>
        <dbReference type="ARBA" id="ARBA00023163"/>
    </source>
</evidence>
<dbReference type="PANTHER" id="PTHR46796:SF6">
    <property type="entry name" value="ARAC SUBFAMILY"/>
    <property type="match status" value="1"/>
</dbReference>
<evidence type="ECO:0000256" key="2">
    <source>
        <dbReference type="ARBA" id="ARBA00023125"/>
    </source>
</evidence>
<dbReference type="PANTHER" id="PTHR46796">
    <property type="entry name" value="HTH-TYPE TRANSCRIPTIONAL ACTIVATOR RHAS-RELATED"/>
    <property type="match status" value="1"/>
</dbReference>
<organism evidence="5">
    <name type="scientific">Oscillatoriales cyanobacterium SpSt-418</name>
    <dbReference type="NCBI Taxonomy" id="2282169"/>
    <lineage>
        <taxon>Bacteria</taxon>
        <taxon>Bacillati</taxon>
        <taxon>Cyanobacteriota</taxon>
        <taxon>Cyanophyceae</taxon>
        <taxon>Oscillatoriophycideae</taxon>
        <taxon>Oscillatoriales</taxon>
    </lineage>
</organism>
<sequence>MAQQIDSQKVTNPLPLLPYPPQLVSQASGWRGIYIEHHQQAVFDLPEKTGSQHVICVHQFQQPTQLERSFDGKRQTEKIGCGEIAIIPAQVSHQLRWNDPGDFTLMMLDPAHIHHIVQSSIDVENFELKPQSTILDPFVYQIAQALKSELELGGMGGQLMVESLTTMLCVHLLRRYATRKLNIPAYKGGLSKAQVRYVMAFIEDHLEQDLNLNEMANLVQLSPHYFASLFKQTVGQSPYQYVLQRRIERSKQLLKQPDLTIAQVAQLVGFQNQSHFTTAFRRVVGCTPKTYRNQI</sequence>
<feature type="domain" description="HTH araC/xylS-type" evidence="4">
    <location>
        <begin position="196"/>
        <end position="294"/>
    </location>
</feature>
<dbReference type="PRINTS" id="PR00032">
    <property type="entry name" value="HTHARAC"/>
</dbReference>
<gene>
    <name evidence="5" type="ORF">ENR64_21395</name>
</gene>
<proteinExistence type="predicted"/>
<comment type="caution">
    <text evidence="5">The sequence shown here is derived from an EMBL/GenBank/DDBJ whole genome shotgun (WGS) entry which is preliminary data.</text>
</comment>
<dbReference type="GO" id="GO:0003700">
    <property type="term" value="F:DNA-binding transcription factor activity"/>
    <property type="evidence" value="ECO:0007669"/>
    <property type="project" value="InterPro"/>
</dbReference>
<dbReference type="InterPro" id="IPR018062">
    <property type="entry name" value="HTH_AraC-typ_CS"/>
</dbReference>
<evidence type="ECO:0000259" key="4">
    <source>
        <dbReference type="PROSITE" id="PS01124"/>
    </source>
</evidence>
<dbReference type="InterPro" id="IPR020449">
    <property type="entry name" value="Tscrpt_reg_AraC-type_HTH"/>
</dbReference>
<evidence type="ECO:0000256" key="1">
    <source>
        <dbReference type="ARBA" id="ARBA00023015"/>
    </source>
</evidence>